<evidence type="ECO:0000313" key="4">
    <source>
        <dbReference type="EMBL" id="CAE0703886.1"/>
    </source>
</evidence>
<evidence type="ECO:0000256" key="2">
    <source>
        <dbReference type="RuleBase" id="RU365095"/>
    </source>
</evidence>
<organism evidence="4">
    <name type="scientific">Pelagomonas calceolata</name>
    <dbReference type="NCBI Taxonomy" id="35677"/>
    <lineage>
        <taxon>Eukaryota</taxon>
        <taxon>Sar</taxon>
        <taxon>Stramenopiles</taxon>
        <taxon>Ochrophyta</taxon>
        <taxon>Pelagophyceae</taxon>
        <taxon>Pelagomonadales</taxon>
        <taxon>Pelagomonadaceae</taxon>
        <taxon>Pelagomonas</taxon>
    </lineage>
</organism>
<protein>
    <recommendedName>
        <fullName evidence="2">6-phosphogluconolactonase</fullName>
        <shortName evidence="2">6PGL</shortName>
        <ecNumber evidence="2">3.1.1.31</ecNumber>
    </recommendedName>
</protein>
<dbReference type="UniPathway" id="UPA00115">
    <property type="reaction ID" value="UER00409"/>
</dbReference>
<feature type="domain" description="Glucosamine/galactosamine-6-phosphate isomerase" evidence="3">
    <location>
        <begin position="24"/>
        <end position="240"/>
    </location>
</feature>
<gene>
    <name evidence="4" type="ORF">PCAL00307_LOCUS19334</name>
</gene>
<dbReference type="InterPro" id="IPR005900">
    <property type="entry name" value="6-phosphogluconolactonase_DevB"/>
</dbReference>
<proteinExistence type="inferred from homology"/>
<dbReference type="Gene3D" id="3.40.50.1360">
    <property type="match status" value="1"/>
</dbReference>
<dbReference type="CDD" id="cd01400">
    <property type="entry name" value="6PGL"/>
    <property type="match status" value="1"/>
</dbReference>
<comment type="catalytic activity">
    <reaction evidence="2">
        <text>6-phospho-D-glucono-1,5-lactone + H2O = 6-phospho-D-gluconate + H(+)</text>
        <dbReference type="Rhea" id="RHEA:12556"/>
        <dbReference type="ChEBI" id="CHEBI:15377"/>
        <dbReference type="ChEBI" id="CHEBI:15378"/>
        <dbReference type="ChEBI" id="CHEBI:57955"/>
        <dbReference type="ChEBI" id="CHEBI:58759"/>
        <dbReference type="EC" id="3.1.1.31"/>
    </reaction>
</comment>
<dbReference type="GO" id="GO:0006098">
    <property type="term" value="P:pentose-phosphate shunt"/>
    <property type="evidence" value="ECO:0007669"/>
    <property type="project" value="UniProtKB-UniPathway"/>
</dbReference>
<dbReference type="InterPro" id="IPR037171">
    <property type="entry name" value="NagB/RpiA_transferase-like"/>
</dbReference>
<sequence length="253" mass="27145">MPSVANLSLPGTALPGAVTVTIADGDALKKQIAQYVATIAKACTKDRFVVALSGGSMPKLLTGLLDLDVDWSKWDVFFADERCVPLVSNDSNYKACEDHLFSKIKGEKPTIHTLDTSLSPAQAAEKYGDELNSVGRRFDLCLLGMGPDGHTASLFPEHDLFRKPDGSVARCILDSPKPPSERVTFTLSTLQNSVRVCFVATGDSKTPVLKEILARKEGKLDYAYPVPPYPAAWVRSADGGAQWFLDSAAGGGL</sequence>
<dbReference type="PANTHER" id="PTHR11054:SF0">
    <property type="entry name" value="6-PHOSPHOGLUCONOLACTONASE"/>
    <property type="match status" value="1"/>
</dbReference>
<dbReference type="GO" id="GO:0005975">
    <property type="term" value="P:carbohydrate metabolic process"/>
    <property type="evidence" value="ECO:0007669"/>
    <property type="project" value="UniProtKB-UniRule"/>
</dbReference>
<dbReference type="GO" id="GO:0017057">
    <property type="term" value="F:6-phosphogluconolactonase activity"/>
    <property type="evidence" value="ECO:0007669"/>
    <property type="project" value="UniProtKB-UniRule"/>
</dbReference>
<dbReference type="AlphaFoldDB" id="A0A7S4A512"/>
<evidence type="ECO:0000256" key="1">
    <source>
        <dbReference type="ARBA" id="ARBA00010662"/>
    </source>
</evidence>
<dbReference type="InterPro" id="IPR039104">
    <property type="entry name" value="6PGL"/>
</dbReference>
<dbReference type="NCBIfam" id="TIGR01198">
    <property type="entry name" value="pgl"/>
    <property type="match status" value="1"/>
</dbReference>
<dbReference type="SUPFAM" id="SSF100950">
    <property type="entry name" value="NagB/RpiA/CoA transferase-like"/>
    <property type="match status" value="1"/>
</dbReference>
<comment type="similarity">
    <text evidence="1 2">Belongs to the glucosamine/galactosamine-6-phosphate isomerase family. 6-phosphogluconolactonase subfamily.</text>
</comment>
<evidence type="ECO:0000259" key="3">
    <source>
        <dbReference type="Pfam" id="PF01182"/>
    </source>
</evidence>
<comment type="function">
    <text evidence="2">Hydrolysis of 6-phosphogluconolactone to 6-phosphogluconate.</text>
</comment>
<dbReference type="PANTHER" id="PTHR11054">
    <property type="entry name" value="6-PHOSPHOGLUCONOLACTONASE"/>
    <property type="match status" value="1"/>
</dbReference>
<dbReference type="EMBL" id="HBIW01022435">
    <property type="protein sequence ID" value="CAE0703886.1"/>
    <property type="molecule type" value="Transcribed_RNA"/>
</dbReference>
<reference evidence="4" key="1">
    <citation type="submission" date="2021-01" db="EMBL/GenBank/DDBJ databases">
        <authorList>
            <person name="Corre E."/>
            <person name="Pelletier E."/>
            <person name="Niang G."/>
            <person name="Scheremetjew M."/>
            <person name="Finn R."/>
            <person name="Kale V."/>
            <person name="Holt S."/>
            <person name="Cochrane G."/>
            <person name="Meng A."/>
            <person name="Brown T."/>
            <person name="Cohen L."/>
        </authorList>
    </citation>
    <scope>NUCLEOTIDE SEQUENCE</scope>
    <source>
        <strain evidence="4">CCMP1756</strain>
    </source>
</reference>
<dbReference type="Pfam" id="PF01182">
    <property type="entry name" value="Glucosamine_iso"/>
    <property type="match status" value="1"/>
</dbReference>
<comment type="pathway">
    <text evidence="2">Carbohydrate degradation; pentose phosphate pathway; D-ribulose 5-phosphate from D-glucose 6-phosphate (oxidative stage): step 2/3.</text>
</comment>
<accession>A0A7S4A512</accession>
<dbReference type="EC" id="3.1.1.31" evidence="2"/>
<keyword evidence="2" id="KW-0378">Hydrolase</keyword>
<name>A0A7S4A512_9STRA</name>
<dbReference type="InterPro" id="IPR006148">
    <property type="entry name" value="Glc/Gal-6P_isomerase"/>
</dbReference>